<comment type="similarity">
    <text evidence="1">Belongs to the GerABKA family.</text>
</comment>
<feature type="region of interest" description="Disordered" evidence="3">
    <location>
        <begin position="16"/>
        <end position="37"/>
    </location>
</feature>
<keyword evidence="2 4" id="KW-0472">Membrane</keyword>
<dbReference type="KEGG" id="pnp:IJ22_24710"/>
<keyword evidence="4" id="KW-1133">Transmembrane helix</keyword>
<protein>
    <submittedName>
        <fullName evidence="5">Germination protein GerA</fullName>
    </submittedName>
</protein>
<dbReference type="PIRSF" id="PIRSF005690">
    <property type="entry name" value="GerBA"/>
    <property type="match status" value="1"/>
</dbReference>
<dbReference type="Pfam" id="PF03323">
    <property type="entry name" value="GerA"/>
    <property type="match status" value="1"/>
</dbReference>
<dbReference type="PANTHER" id="PTHR22550:SF5">
    <property type="entry name" value="LEUCINE ZIPPER PROTEIN 4"/>
    <property type="match status" value="1"/>
</dbReference>
<feature type="transmembrane region" description="Helical" evidence="4">
    <location>
        <begin position="387"/>
        <end position="406"/>
    </location>
</feature>
<evidence type="ECO:0000313" key="5">
    <source>
        <dbReference type="EMBL" id="ALS22844.1"/>
    </source>
</evidence>
<sequence precursor="true">MTVFKEWLMKRLLRGSHGSTQSPNQEHNPASKPSSNLTFEPADTDTILAFFQRCADVKHHIYTLNANDDRSSVLFVYCEGLSDSQQMIHELVLPRLQRFYEIYGFTEVEWLISASQLHLELLPDHDWQRKAAQNVFEGNLLMHIPALGVTGTVNIADLPTRKPEESNLEVSVRGPRDGFVEELATNVALIRKRIKSPSLAYDSLVVGERTQTRVGLMYVYDIADPKIIQDVKQRIQKITIDGIFSATQLEELISPAKAWFPLMAYTGRPDFAVNCLLNGRFVLLVDGTPAALVAPANLTLLVKTPEDIHYTALSSTFGQSLRLLGLVVSLMLPGFWVSLLAYHHDHIPFYLLATLTTNRLGIPLSVTIEMFLALLFLEILREAGVRLPFAVGSTLTVVGGLILGDAAIRAGILSPGIVVIGALTHVFGATLTNQALSGTVSILRFMFFCFAALFGLYGFFLGIFILLVHLSTLHSFGVPYLAPMSPPFFKDLPNALFRLPWVWKKRRPKMLNILDDTSSQGEDKK</sequence>
<dbReference type="PANTHER" id="PTHR22550">
    <property type="entry name" value="SPORE GERMINATION PROTEIN"/>
    <property type="match status" value="1"/>
</dbReference>
<evidence type="ECO:0000256" key="2">
    <source>
        <dbReference type="ARBA" id="ARBA00023136"/>
    </source>
</evidence>
<dbReference type="InterPro" id="IPR050768">
    <property type="entry name" value="UPF0353/GerABKA_families"/>
</dbReference>
<keyword evidence="4" id="KW-0812">Transmembrane</keyword>
<evidence type="ECO:0000256" key="1">
    <source>
        <dbReference type="ARBA" id="ARBA00005278"/>
    </source>
</evidence>
<feature type="transmembrane region" description="Helical" evidence="4">
    <location>
        <begin position="323"/>
        <end position="342"/>
    </location>
</feature>
<reference evidence="6" key="1">
    <citation type="submission" date="2015-12" db="EMBL/GenBank/DDBJ databases">
        <title>Complete genome sequences of two moderately thermophilic Paenibacillus species.</title>
        <authorList>
            <person name="Butler R.III."/>
            <person name="Wang J."/>
            <person name="Stark B.C."/>
            <person name="Pombert J.-F."/>
        </authorList>
    </citation>
    <scope>NUCLEOTIDE SEQUENCE [LARGE SCALE GENOMIC DNA]</scope>
    <source>
        <strain evidence="6">32O-Y</strain>
    </source>
</reference>
<organism evidence="5 6">
    <name type="scientific">Paenibacillus naphthalenovorans</name>
    <dbReference type="NCBI Taxonomy" id="162209"/>
    <lineage>
        <taxon>Bacteria</taxon>
        <taxon>Bacillati</taxon>
        <taxon>Bacillota</taxon>
        <taxon>Bacilli</taxon>
        <taxon>Bacillales</taxon>
        <taxon>Paenibacillaceae</taxon>
        <taxon>Paenibacillus</taxon>
    </lineage>
</organism>
<accession>A0A0U2UI55</accession>
<feature type="transmembrane region" description="Helical" evidence="4">
    <location>
        <begin position="362"/>
        <end position="380"/>
    </location>
</feature>
<dbReference type="GO" id="GO:0009847">
    <property type="term" value="P:spore germination"/>
    <property type="evidence" value="ECO:0007669"/>
    <property type="project" value="InterPro"/>
</dbReference>
<dbReference type="RefSeq" id="WP_335338488.1">
    <property type="nucleotide sequence ID" value="NZ_CP013652.1"/>
</dbReference>
<feature type="transmembrane region" description="Helical" evidence="4">
    <location>
        <begin position="412"/>
        <end position="433"/>
    </location>
</feature>
<dbReference type="STRING" id="162209.IJ22_24710"/>
<dbReference type="EMBL" id="CP013652">
    <property type="protein sequence ID" value="ALS22844.1"/>
    <property type="molecule type" value="Genomic_DNA"/>
</dbReference>
<keyword evidence="6" id="KW-1185">Reference proteome</keyword>
<evidence type="ECO:0000256" key="4">
    <source>
        <dbReference type="SAM" id="Phobius"/>
    </source>
</evidence>
<dbReference type="AlphaFoldDB" id="A0A0U2UI55"/>
<name>A0A0U2UI55_9BACL</name>
<feature type="transmembrane region" description="Helical" evidence="4">
    <location>
        <begin position="445"/>
        <end position="470"/>
    </location>
</feature>
<feature type="compositionally biased region" description="Polar residues" evidence="3">
    <location>
        <begin position="17"/>
        <end position="37"/>
    </location>
</feature>
<evidence type="ECO:0000256" key="3">
    <source>
        <dbReference type="SAM" id="MobiDB-lite"/>
    </source>
</evidence>
<dbReference type="Proteomes" id="UP000061660">
    <property type="component" value="Chromosome"/>
</dbReference>
<proteinExistence type="inferred from homology"/>
<gene>
    <name evidence="5" type="ORF">IJ22_24710</name>
</gene>
<evidence type="ECO:0000313" key="6">
    <source>
        <dbReference type="Proteomes" id="UP000061660"/>
    </source>
</evidence>
<reference evidence="5 6" key="2">
    <citation type="journal article" date="2016" name="Genome Announc.">
        <title>Complete Genome Sequences of Two Interactive Moderate Thermophiles, Paenibacillus napthalenovorans 32O-Y and Paenibacillus sp. 32O-W.</title>
        <authorList>
            <person name="Butler R.R.III."/>
            <person name="Wang J."/>
            <person name="Stark B.C."/>
            <person name="Pombert J.F."/>
        </authorList>
    </citation>
    <scope>NUCLEOTIDE SEQUENCE [LARGE SCALE GENOMIC DNA]</scope>
    <source>
        <strain evidence="5 6">32O-Y</strain>
    </source>
</reference>
<dbReference type="InterPro" id="IPR004995">
    <property type="entry name" value="Spore_Ger"/>
</dbReference>
<dbReference type="GO" id="GO:0016020">
    <property type="term" value="C:membrane"/>
    <property type="evidence" value="ECO:0007669"/>
    <property type="project" value="InterPro"/>
</dbReference>
<dbReference type="PATRIC" id="fig|162209.4.peg.2627"/>